<keyword evidence="3" id="KW-0597">Phosphoprotein</keyword>
<dbReference type="AlphaFoldDB" id="A0A9D9I1W6"/>
<dbReference type="PROSITE" id="PS50110">
    <property type="entry name" value="RESPONSE_REGULATORY"/>
    <property type="match status" value="1"/>
</dbReference>
<evidence type="ECO:0000259" key="5">
    <source>
        <dbReference type="PROSITE" id="PS50930"/>
    </source>
</evidence>
<accession>A0A9D9I1W6</accession>
<dbReference type="PANTHER" id="PTHR37299">
    <property type="entry name" value="TRANSCRIPTIONAL REGULATOR-RELATED"/>
    <property type="match status" value="1"/>
</dbReference>
<evidence type="ECO:0000313" key="6">
    <source>
        <dbReference type="EMBL" id="MBO8463719.1"/>
    </source>
</evidence>
<dbReference type="GO" id="GO:0000156">
    <property type="term" value="F:phosphorelay response regulator activity"/>
    <property type="evidence" value="ECO:0007669"/>
    <property type="project" value="InterPro"/>
</dbReference>
<feature type="modified residue" description="4-aspartylphosphate" evidence="3">
    <location>
        <position position="57"/>
    </location>
</feature>
<feature type="domain" description="Response regulatory" evidence="4">
    <location>
        <begin position="3"/>
        <end position="120"/>
    </location>
</feature>
<dbReference type="Pfam" id="PF00072">
    <property type="entry name" value="Response_reg"/>
    <property type="match status" value="1"/>
</dbReference>
<dbReference type="PROSITE" id="PS50930">
    <property type="entry name" value="HTH_LYTTR"/>
    <property type="match status" value="1"/>
</dbReference>
<dbReference type="Pfam" id="PF04397">
    <property type="entry name" value="LytTR"/>
    <property type="match status" value="1"/>
</dbReference>
<dbReference type="InterPro" id="IPR011006">
    <property type="entry name" value="CheY-like_superfamily"/>
</dbReference>
<dbReference type="Gene3D" id="3.40.50.2300">
    <property type="match status" value="1"/>
</dbReference>
<dbReference type="SMART" id="SM00850">
    <property type="entry name" value="LytTR"/>
    <property type="match status" value="1"/>
</dbReference>
<dbReference type="EMBL" id="JADIML010000199">
    <property type="protein sequence ID" value="MBO8463719.1"/>
    <property type="molecule type" value="Genomic_DNA"/>
</dbReference>
<comment type="function">
    <text evidence="2">May play the central regulatory role in sporulation. It may be an element of the effector pathway responsible for the activation of sporulation genes in response to nutritional stress. Spo0A may act in concert with spo0H (a sigma factor) to control the expression of some genes that are critical to the sporulation process.</text>
</comment>
<dbReference type="SUPFAM" id="SSF52172">
    <property type="entry name" value="CheY-like"/>
    <property type="match status" value="1"/>
</dbReference>
<reference evidence="6" key="1">
    <citation type="submission" date="2020-10" db="EMBL/GenBank/DDBJ databases">
        <authorList>
            <person name="Gilroy R."/>
        </authorList>
    </citation>
    <scope>NUCLEOTIDE SEQUENCE</scope>
    <source>
        <strain evidence="6">E3-2379</strain>
    </source>
</reference>
<dbReference type="Proteomes" id="UP000823618">
    <property type="component" value="Unassembled WGS sequence"/>
</dbReference>
<evidence type="ECO:0000256" key="1">
    <source>
        <dbReference type="ARBA" id="ARBA00018672"/>
    </source>
</evidence>
<feature type="domain" description="HTH LytTR-type" evidence="5">
    <location>
        <begin position="132"/>
        <end position="231"/>
    </location>
</feature>
<evidence type="ECO:0000256" key="2">
    <source>
        <dbReference type="ARBA" id="ARBA00024867"/>
    </source>
</evidence>
<protein>
    <recommendedName>
        <fullName evidence="1">Stage 0 sporulation protein A homolog</fullName>
    </recommendedName>
</protein>
<dbReference type="SMART" id="SM00448">
    <property type="entry name" value="REC"/>
    <property type="match status" value="1"/>
</dbReference>
<evidence type="ECO:0000313" key="7">
    <source>
        <dbReference type="Proteomes" id="UP000823618"/>
    </source>
</evidence>
<dbReference type="Gene3D" id="2.40.50.1020">
    <property type="entry name" value="LytTr DNA-binding domain"/>
    <property type="match status" value="1"/>
</dbReference>
<name>A0A9D9I1W6_9FIRM</name>
<sequence>MIKIAIVEDDKNYSQTLQNYIKKFEQEYHVMFQISIFSDGLDIVSDYSGDFDIILLDIQMKHLDGMKTAQSIRRFDEDVIFIFITSTVEFAIQGYLVDALGYLLKPVPYLPFSQLIQKAIKRIEHKQKKSYLTIEVDSNFFKLSLEQIYYMESQRHSIHIHSERGEFTTAGPLKKMEETLHHKGFSKCHNAYLVNLHHVTRISSNHVLLSNQLELPLSRTKKKTFMNDLTDYLGGTY</sequence>
<dbReference type="GO" id="GO:0003677">
    <property type="term" value="F:DNA binding"/>
    <property type="evidence" value="ECO:0007669"/>
    <property type="project" value="InterPro"/>
</dbReference>
<gene>
    <name evidence="6" type="ORF">IAC13_07305</name>
</gene>
<organism evidence="6 7">
    <name type="scientific">Candidatus Scybalomonas excrementavium</name>
    <dbReference type="NCBI Taxonomy" id="2840943"/>
    <lineage>
        <taxon>Bacteria</taxon>
        <taxon>Bacillati</taxon>
        <taxon>Bacillota</taxon>
        <taxon>Clostridia</taxon>
        <taxon>Lachnospirales</taxon>
        <taxon>Lachnospiraceae</taxon>
        <taxon>Lachnospiraceae incertae sedis</taxon>
        <taxon>Candidatus Scybalomonas</taxon>
    </lineage>
</organism>
<comment type="caution">
    <text evidence="6">The sequence shown here is derived from an EMBL/GenBank/DDBJ whole genome shotgun (WGS) entry which is preliminary data.</text>
</comment>
<reference evidence="6" key="2">
    <citation type="journal article" date="2021" name="PeerJ">
        <title>Extensive microbial diversity within the chicken gut microbiome revealed by metagenomics and culture.</title>
        <authorList>
            <person name="Gilroy R."/>
            <person name="Ravi A."/>
            <person name="Getino M."/>
            <person name="Pursley I."/>
            <person name="Horton D.L."/>
            <person name="Alikhan N.F."/>
            <person name="Baker D."/>
            <person name="Gharbi K."/>
            <person name="Hall N."/>
            <person name="Watson M."/>
            <person name="Adriaenssens E.M."/>
            <person name="Foster-Nyarko E."/>
            <person name="Jarju S."/>
            <person name="Secka A."/>
            <person name="Antonio M."/>
            <person name="Oren A."/>
            <person name="Chaudhuri R.R."/>
            <person name="La Ragione R."/>
            <person name="Hildebrand F."/>
            <person name="Pallen M.J."/>
        </authorList>
    </citation>
    <scope>NUCLEOTIDE SEQUENCE</scope>
    <source>
        <strain evidence="6">E3-2379</strain>
    </source>
</reference>
<dbReference type="InterPro" id="IPR007492">
    <property type="entry name" value="LytTR_DNA-bd_dom"/>
</dbReference>
<dbReference type="InterPro" id="IPR001789">
    <property type="entry name" value="Sig_transdc_resp-reg_receiver"/>
</dbReference>
<dbReference type="PANTHER" id="PTHR37299:SF1">
    <property type="entry name" value="STAGE 0 SPORULATION PROTEIN A HOMOLOG"/>
    <property type="match status" value="1"/>
</dbReference>
<dbReference type="InterPro" id="IPR046947">
    <property type="entry name" value="LytR-like"/>
</dbReference>
<proteinExistence type="predicted"/>
<evidence type="ECO:0000256" key="3">
    <source>
        <dbReference type="PROSITE-ProRule" id="PRU00169"/>
    </source>
</evidence>
<evidence type="ECO:0000259" key="4">
    <source>
        <dbReference type="PROSITE" id="PS50110"/>
    </source>
</evidence>